<organism evidence="1 2">
    <name type="scientific">Panagrolaimus superbus</name>
    <dbReference type="NCBI Taxonomy" id="310955"/>
    <lineage>
        <taxon>Eukaryota</taxon>
        <taxon>Metazoa</taxon>
        <taxon>Ecdysozoa</taxon>
        <taxon>Nematoda</taxon>
        <taxon>Chromadorea</taxon>
        <taxon>Rhabditida</taxon>
        <taxon>Tylenchina</taxon>
        <taxon>Panagrolaimomorpha</taxon>
        <taxon>Panagrolaimoidea</taxon>
        <taxon>Panagrolaimidae</taxon>
        <taxon>Panagrolaimus</taxon>
    </lineage>
</organism>
<protein>
    <submittedName>
        <fullName evidence="2">Uncharacterized protein</fullName>
    </submittedName>
</protein>
<sequence>MDNYDALQQILRRAQHVLAILTEEVASPIHANDNTGQYPGALDLIDNELAQKIRDDFTDVLNRPSRETEYTGPHRNMDYEREIVEGVLQYVLDPIHSATRSRRILEIIHETWNVTLQSTSTCKNDIAETHSCQTDASNNFLKRLRGVHNASF</sequence>
<name>A0A914YLX2_9BILA</name>
<proteinExistence type="predicted"/>
<dbReference type="Proteomes" id="UP000887577">
    <property type="component" value="Unplaced"/>
</dbReference>
<dbReference type="WBParaSite" id="PSU_v2.g20366.t1">
    <property type="protein sequence ID" value="PSU_v2.g20366.t1"/>
    <property type="gene ID" value="PSU_v2.g20366"/>
</dbReference>
<keyword evidence="1" id="KW-1185">Reference proteome</keyword>
<evidence type="ECO:0000313" key="2">
    <source>
        <dbReference type="WBParaSite" id="PSU_v2.g20366.t1"/>
    </source>
</evidence>
<evidence type="ECO:0000313" key="1">
    <source>
        <dbReference type="Proteomes" id="UP000887577"/>
    </source>
</evidence>
<accession>A0A914YLX2</accession>
<dbReference type="AlphaFoldDB" id="A0A914YLX2"/>
<reference evidence="2" key="1">
    <citation type="submission" date="2022-11" db="UniProtKB">
        <authorList>
            <consortium name="WormBaseParasite"/>
        </authorList>
    </citation>
    <scope>IDENTIFICATION</scope>
</reference>